<keyword evidence="7" id="KW-1133">Transmembrane helix</keyword>
<dbReference type="EMBL" id="OV170223">
    <property type="protein sequence ID" value="CAH0722038.1"/>
    <property type="molecule type" value="Genomic_DNA"/>
</dbReference>
<feature type="region of interest" description="Disordered" evidence="10">
    <location>
        <begin position="1"/>
        <end position="66"/>
    </location>
</feature>
<keyword evidence="8" id="KW-0472">Membrane</keyword>
<dbReference type="GO" id="GO:0012505">
    <property type="term" value="C:endomembrane system"/>
    <property type="evidence" value="ECO:0007669"/>
    <property type="project" value="UniProtKB-SubCell"/>
</dbReference>
<organism evidence="12 13">
    <name type="scientific">Brenthis ino</name>
    <name type="common">lesser marbled fritillary</name>
    <dbReference type="NCBI Taxonomy" id="405034"/>
    <lineage>
        <taxon>Eukaryota</taxon>
        <taxon>Metazoa</taxon>
        <taxon>Ecdysozoa</taxon>
        <taxon>Arthropoda</taxon>
        <taxon>Hexapoda</taxon>
        <taxon>Insecta</taxon>
        <taxon>Pterygota</taxon>
        <taxon>Neoptera</taxon>
        <taxon>Endopterygota</taxon>
        <taxon>Lepidoptera</taxon>
        <taxon>Glossata</taxon>
        <taxon>Ditrysia</taxon>
        <taxon>Papilionoidea</taxon>
        <taxon>Nymphalidae</taxon>
        <taxon>Heliconiinae</taxon>
        <taxon>Argynnini</taxon>
        <taxon>Brenthis</taxon>
    </lineage>
</organism>
<dbReference type="Pfam" id="PF02434">
    <property type="entry name" value="Fringe"/>
    <property type="match status" value="1"/>
</dbReference>
<feature type="non-terminal residue" evidence="12">
    <location>
        <position position="691"/>
    </location>
</feature>
<comment type="similarity">
    <text evidence="2">Belongs to the glycosyltransferase 31 family.</text>
</comment>
<evidence type="ECO:0000256" key="7">
    <source>
        <dbReference type="ARBA" id="ARBA00022989"/>
    </source>
</evidence>
<feature type="compositionally biased region" description="Low complexity" evidence="10">
    <location>
        <begin position="1"/>
        <end position="11"/>
    </location>
</feature>
<keyword evidence="5" id="KW-0812">Transmembrane</keyword>
<evidence type="ECO:0000256" key="1">
    <source>
        <dbReference type="ARBA" id="ARBA00004606"/>
    </source>
</evidence>
<comment type="subcellular location">
    <subcellularLocation>
        <location evidence="9">Endomembrane system</location>
        <topology evidence="9">Single-pass membrane protein</topology>
    </subcellularLocation>
    <subcellularLocation>
        <location evidence="1">Membrane</location>
        <topology evidence="1">Single-pass type II membrane protein</topology>
    </subcellularLocation>
</comment>
<name>A0A8J9VGC6_9NEOP</name>
<evidence type="ECO:0000256" key="10">
    <source>
        <dbReference type="SAM" id="MobiDB-lite"/>
    </source>
</evidence>
<dbReference type="GO" id="GO:0016020">
    <property type="term" value="C:membrane"/>
    <property type="evidence" value="ECO:0007669"/>
    <property type="project" value="UniProtKB-SubCell"/>
</dbReference>
<accession>A0A8J9VGC6</accession>
<dbReference type="AlphaFoldDB" id="A0A8J9VGC6"/>
<evidence type="ECO:0000256" key="6">
    <source>
        <dbReference type="ARBA" id="ARBA00022968"/>
    </source>
</evidence>
<keyword evidence="3" id="KW-0328">Glycosyltransferase</keyword>
<evidence type="ECO:0000256" key="9">
    <source>
        <dbReference type="ARBA" id="ARBA00037847"/>
    </source>
</evidence>
<evidence type="ECO:0000256" key="3">
    <source>
        <dbReference type="ARBA" id="ARBA00022676"/>
    </source>
</evidence>
<proteinExistence type="inferred from homology"/>
<keyword evidence="13" id="KW-1185">Reference proteome</keyword>
<evidence type="ECO:0000313" key="12">
    <source>
        <dbReference type="EMBL" id="CAH0722038.1"/>
    </source>
</evidence>
<dbReference type="InterPro" id="IPR003378">
    <property type="entry name" value="Fringe-like_glycosylTrfase"/>
</dbReference>
<sequence length="691" mass="76251">MADSDASADTDASIRRKRTAARPPLAGSTGSETETDERVRAKENKARRGRPIGSGRGTVLTRARAQLRNMEAEAREREFERALEARAFRKKPEKADKAGKAVFEFGSDLSASESRKEGISARDVQGLRAEAGRSVTEILHVARTSGNLKGEYVRRLKLAAEALTGIVDALADRSSNEETRKVAADNERLRKEVENLKAEVGGSVVSNVGGGERSPEVPAKMIAKATALMLIAFVQIATSFDSKNIIFTIVSQSEPFHASVATRLKHDIQNQVFELEKRYPTVHITHEDFPVAGAWTIIPLLRPLVTKYKGSDVRWILFVEPHTAVRCSKLFEALASADKHESMWIGYPLSDDEPTIIHHFAFYEDLEDDGGFVYPHFASGFAMRIELMNTLLHQIENGERKLEADFSIDPAFELAQLVYGNRENPGPLLTPDLSFCVVSGDNCATYPRQFDICGSPVPEQSIYFAVKTWSGFHSTRAKVVKKTWGRHVTHLQFFSDKADPNLPSIDVGVPNTKTGHCLKTVTILKEVVKRIEKLPNIKWIFLADDDTILGLCEILSCYRGGSDLTVLGERYGYGYGKKELSLSSKGYDYITGGGGTALSAGAARALAACACARAAPDDMALGACAARAPALALAHSPLFHQARPQDYPREVLARDRPVSFHRHSSPEPTRVYATWFQHDDLALKRNKRDEL</sequence>
<dbReference type="OrthoDB" id="421979at2759"/>
<feature type="domain" description="Fringe-like glycosyltransferase" evidence="11">
    <location>
        <begin position="459"/>
        <end position="665"/>
    </location>
</feature>
<evidence type="ECO:0000256" key="8">
    <source>
        <dbReference type="ARBA" id="ARBA00023136"/>
    </source>
</evidence>
<reference evidence="12" key="1">
    <citation type="submission" date="2021-12" db="EMBL/GenBank/DDBJ databases">
        <authorList>
            <person name="Martin H S."/>
        </authorList>
    </citation>
    <scope>NUCLEOTIDE SEQUENCE</scope>
</reference>
<keyword evidence="6" id="KW-0735">Signal-anchor</keyword>
<dbReference type="Gene3D" id="3.90.550.50">
    <property type="match status" value="1"/>
</dbReference>
<evidence type="ECO:0000256" key="2">
    <source>
        <dbReference type="ARBA" id="ARBA00008661"/>
    </source>
</evidence>
<evidence type="ECO:0000256" key="4">
    <source>
        <dbReference type="ARBA" id="ARBA00022679"/>
    </source>
</evidence>
<protein>
    <recommendedName>
        <fullName evidence="11">Fringe-like glycosyltransferase domain-containing protein</fullName>
    </recommendedName>
</protein>
<evidence type="ECO:0000313" key="13">
    <source>
        <dbReference type="Proteomes" id="UP000838878"/>
    </source>
</evidence>
<gene>
    <name evidence="12" type="ORF">BINO364_LOCUS8056</name>
</gene>
<feature type="compositionally biased region" description="Basic and acidic residues" evidence="10">
    <location>
        <begin position="36"/>
        <end position="46"/>
    </location>
</feature>
<evidence type="ECO:0000259" key="11">
    <source>
        <dbReference type="Pfam" id="PF02434"/>
    </source>
</evidence>
<dbReference type="GO" id="GO:0016757">
    <property type="term" value="F:glycosyltransferase activity"/>
    <property type="evidence" value="ECO:0007669"/>
    <property type="project" value="UniProtKB-KW"/>
</dbReference>
<dbReference type="PANTHER" id="PTHR10811">
    <property type="entry name" value="FRINGE-RELATED"/>
    <property type="match status" value="1"/>
</dbReference>
<keyword evidence="4" id="KW-0808">Transferase</keyword>
<evidence type="ECO:0000256" key="5">
    <source>
        <dbReference type="ARBA" id="ARBA00022692"/>
    </source>
</evidence>
<dbReference type="Proteomes" id="UP000838878">
    <property type="component" value="Chromosome 3"/>
</dbReference>